<reference evidence="4 5" key="1">
    <citation type="submission" date="2010-12" db="EMBL/GenBank/DDBJ databases">
        <authorList>
            <person name="Muzny D."/>
            <person name="Qin X."/>
            <person name="Buhay C."/>
            <person name="Dugan-Rocha S."/>
            <person name="Ding Y."/>
            <person name="Chen G."/>
            <person name="Hawes A."/>
            <person name="Holder M."/>
            <person name="Jhangiani S."/>
            <person name="Johnson A."/>
            <person name="Khan Z."/>
            <person name="Li Z."/>
            <person name="Liu W."/>
            <person name="Liu X."/>
            <person name="Perez L."/>
            <person name="Shen H."/>
            <person name="Wang Q."/>
            <person name="Watt J."/>
            <person name="Xi L."/>
            <person name="Xin Y."/>
            <person name="Zhou J."/>
            <person name="Deng J."/>
            <person name="Jiang H."/>
            <person name="Liu Y."/>
            <person name="Qu J."/>
            <person name="Song X.-Z."/>
            <person name="Zhang L."/>
            <person name="Villasana D."/>
            <person name="Johnson A."/>
            <person name="Liu J."/>
            <person name="Liyanage D."/>
            <person name="Lorensuhewa L."/>
            <person name="Robinson T."/>
            <person name="Song A."/>
            <person name="Song B.-B."/>
            <person name="Dinh H."/>
            <person name="Thornton R."/>
            <person name="Coyle M."/>
            <person name="Francisco L."/>
            <person name="Jackson L."/>
            <person name="Javaid M."/>
            <person name="Korchina V."/>
            <person name="Kovar C."/>
            <person name="Mata R."/>
            <person name="Mathew T."/>
            <person name="Ngo R."/>
            <person name="Nguyen L."/>
            <person name="Nguyen N."/>
            <person name="Okwuonu G."/>
            <person name="Ongeri F."/>
            <person name="Pham C."/>
            <person name="Simmons D."/>
            <person name="Wilczek-Boney K."/>
            <person name="Hale W."/>
            <person name="Jakkamsetti A."/>
            <person name="Pham P."/>
            <person name="Ruth R."/>
            <person name="San Lucas F."/>
            <person name="Warren J."/>
            <person name="Zhang J."/>
            <person name="Zhao Z."/>
            <person name="Zhou C."/>
            <person name="Zhu D."/>
            <person name="Lee S."/>
            <person name="Bess C."/>
            <person name="Blankenburg K."/>
            <person name="Forbes L."/>
            <person name="Fu Q."/>
            <person name="Gubbala S."/>
            <person name="Hirani K."/>
            <person name="Jayaseelan J.C."/>
            <person name="Lara F."/>
            <person name="Munidasa M."/>
            <person name="Palculict T."/>
            <person name="Patil S."/>
            <person name="Pu L.-L."/>
            <person name="Saada N."/>
            <person name="Tang L."/>
            <person name="Weissenberger G."/>
            <person name="Zhu Y."/>
            <person name="Hemphill L."/>
            <person name="Shang Y."/>
            <person name="Youmans B."/>
            <person name="Ayvaz T."/>
            <person name="Ross M."/>
            <person name="Santibanez J."/>
            <person name="Aqrawi P."/>
            <person name="Gross S."/>
            <person name="Joshi V."/>
            <person name="Fowler G."/>
            <person name="Nazareth L."/>
            <person name="Reid J."/>
            <person name="Worley K."/>
            <person name="Petrosino J."/>
            <person name="Highlander S."/>
            <person name="Gibbs R."/>
        </authorList>
    </citation>
    <scope>NUCLEOTIDE SEQUENCE [LARGE SCALE GENOMIC DNA]</scope>
    <source>
        <strain evidence="4 5">JV21</strain>
    </source>
</reference>
<dbReference type="SUPFAM" id="SSF53335">
    <property type="entry name" value="S-adenosyl-L-methionine-dependent methyltransferases"/>
    <property type="match status" value="1"/>
</dbReference>
<evidence type="ECO:0000313" key="5">
    <source>
        <dbReference type="Proteomes" id="UP000005813"/>
    </source>
</evidence>
<dbReference type="Proteomes" id="UP000005813">
    <property type="component" value="Unassembled WGS sequence"/>
</dbReference>
<dbReference type="InterPro" id="IPR029063">
    <property type="entry name" value="SAM-dependent_MTases_sf"/>
</dbReference>
<accession>A0A828QUA8</accession>
<dbReference type="InterPro" id="IPR002941">
    <property type="entry name" value="DNA_methylase_N4/N6"/>
</dbReference>
<evidence type="ECO:0000256" key="1">
    <source>
        <dbReference type="ARBA" id="ARBA00022603"/>
    </source>
</evidence>
<name>A0A828QUA8_CAMUP</name>
<dbReference type="GO" id="GO:0003677">
    <property type="term" value="F:DNA binding"/>
    <property type="evidence" value="ECO:0007669"/>
    <property type="project" value="InterPro"/>
</dbReference>
<evidence type="ECO:0000313" key="4">
    <source>
        <dbReference type="EMBL" id="EFU71531.1"/>
    </source>
</evidence>
<dbReference type="Pfam" id="PF01555">
    <property type="entry name" value="N6_N4_Mtase"/>
    <property type="match status" value="1"/>
</dbReference>
<dbReference type="EMBL" id="AEPU01000023">
    <property type="protein sequence ID" value="EFU71531.1"/>
    <property type="molecule type" value="Genomic_DNA"/>
</dbReference>
<evidence type="ECO:0000259" key="3">
    <source>
        <dbReference type="Pfam" id="PF01555"/>
    </source>
</evidence>
<protein>
    <recommendedName>
        <fullName evidence="3">DNA methylase N-4/N-6 domain-containing protein</fullName>
    </recommendedName>
</protein>
<dbReference type="GO" id="GO:0008170">
    <property type="term" value="F:N-methyltransferase activity"/>
    <property type="evidence" value="ECO:0007669"/>
    <property type="project" value="InterPro"/>
</dbReference>
<feature type="domain" description="DNA methylase N-4/N-6" evidence="3">
    <location>
        <begin position="3"/>
        <end position="133"/>
    </location>
</feature>
<proteinExistence type="predicted"/>
<comment type="caution">
    <text evidence="4">The sequence shown here is derived from an EMBL/GenBank/DDBJ whole genome shotgun (WGS) entry which is preliminary data.</text>
</comment>
<evidence type="ECO:0000256" key="2">
    <source>
        <dbReference type="ARBA" id="ARBA00022679"/>
    </source>
</evidence>
<keyword evidence="1" id="KW-0489">Methyltransferase</keyword>
<dbReference type="AlphaFoldDB" id="A0A828QUA8"/>
<dbReference type="RefSeq" id="WP_004277735.1">
    <property type="nucleotide sequence ID" value="NZ_GL622227.1"/>
</dbReference>
<gene>
    <name evidence="4" type="ORF">HMPREF9400_1185</name>
</gene>
<organism evidence="4 5">
    <name type="scientific">Campylobacter upsaliensis JV21</name>
    <dbReference type="NCBI Taxonomy" id="888826"/>
    <lineage>
        <taxon>Bacteria</taxon>
        <taxon>Pseudomonadati</taxon>
        <taxon>Campylobacterota</taxon>
        <taxon>Epsilonproteobacteria</taxon>
        <taxon>Campylobacterales</taxon>
        <taxon>Campylobacteraceae</taxon>
        <taxon>Campylobacter</taxon>
    </lineage>
</organism>
<dbReference type="Gene3D" id="3.40.50.150">
    <property type="entry name" value="Vaccinia Virus protein VP39"/>
    <property type="match status" value="1"/>
</dbReference>
<dbReference type="GO" id="GO:0032259">
    <property type="term" value="P:methylation"/>
    <property type="evidence" value="ECO:0007669"/>
    <property type="project" value="UniProtKB-KW"/>
</dbReference>
<sequence>MAVFHTDVPYWIMDKLEKTRSKSSIRESKLTKFNDKDLQSKEDWLSEMKQIFINVAPTLKDNGYMAVFIGDMYRGKEFHFLSADLAKSISEIGDFTLKADIIWQDNTKMLHIYGYPFAYIPSLIHQHILIFRKES</sequence>
<keyword evidence="2" id="KW-0808">Transferase</keyword>